<feature type="domain" description="C2H2-type" evidence="12">
    <location>
        <begin position="517"/>
        <end position="544"/>
    </location>
</feature>
<dbReference type="PANTHER" id="PTHR24392">
    <property type="entry name" value="ZINC FINGER PROTEIN"/>
    <property type="match status" value="1"/>
</dbReference>
<keyword evidence="7 11" id="KW-0863">Zinc-finger</keyword>
<evidence type="ECO:0000256" key="6">
    <source>
        <dbReference type="ARBA" id="ARBA00022737"/>
    </source>
</evidence>
<evidence type="ECO:0000256" key="1">
    <source>
        <dbReference type="ARBA" id="ARBA00003983"/>
    </source>
</evidence>
<dbReference type="InterPro" id="IPR013087">
    <property type="entry name" value="Znf_C2H2_type"/>
</dbReference>
<dbReference type="GO" id="GO:0008270">
    <property type="term" value="F:zinc ion binding"/>
    <property type="evidence" value="ECO:0007669"/>
    <property type="project" value="UniProtKB-KW"/>
</dbReference>
<dbReference type="PROSITE" id="PS50157">
    <property type="entry name" value="ZINC_FINGER_C2H2_2"/>
    <property type="match status" value="6"/>
</dbReference>
<dbReference type="PANTHER" id="PTHR24392:SF49">
    <property type="entry name" value="PROTEIN HUNCHBACK"/>
    <property type="match status" value="1"/>
</dbReference>
<organism evidence="13 14">
    <name type="scientific">Sitophilus oryzae</name>
    <name type="common">Rice weevil</name>
    <name type="synonym">Curculio oryzae</name>
    <dbReference type="NCBI Taxonomy" id="7048"/>
    <lineage>
        <taxon>Eukaryota</taxon>
        <taxon>Metazoa</taxon>
        <taxon>Ecdysozoa</taxon>
        <taxon>Arthropoda</taxon>
        <taxon>Hexapoda</taxon>
        <taxon>Insecta</taxon>
        <taxon>Pterygota</taxon>
        <taxon>Neoptera</taxon>
        <taxon>Endopterygota</taxon>
        <taxon>Coleoptera</taxon>
        <taxon>Polyphaga</taxon>
        <taxon>Cucujiformia</taxon>
        <taxon>Curculionidae</taxon>
        <taxon>Dryophthorinae</taxon>
        <taxon>Sitophilus</taxon>
    </lineage>
</organism>
<feature type="domain" description="C2H2-type" evidence="12">
    <location>
        <begin position="909"/>
        <end position="936"/>
    </location>
</feature>
<evidence type="ECO:0000256" key="11">
    <source>
        <dbReference type="PROSITE-ProRule" id="PRU00042"/>
    </source>
</evidence>
<reference evidence="14" key="1">
    <citation type="submission" date="2025-08" db="UniProtKB">
        <authorList>
            <consortium name="RefSeq"/>
        </authorList>
    </citation>
    <scope>IDENTIFICATION</scope>
    <source>
        <tissue evidence="14">Gonads</tissue>
    </source>
</reference>
<dbReference type="Gene3D" id="3.30.160.60">
    <property type="entry name" value="Classic Zinc Finger"/>
    <property type="match status" value="8"/>
</dbReference>
<evidence type="ECO:0000256" key="2">
    <source>
        <dbReference type="ARBA" id="ARBA00004123"/>
    </source>
</evidence>
<keyword evidence="5" id="KW-0479">Metal-binding</keyword>
<keyword evidence="4" id="KW-0302">Gap protein</keyword>
<protein>
    <recommendedName>
        <fullName evidence="3">Protein hunchback</fullName>
    </recommendedName>
</protein>
<dbReference type="RefSeq" id="XP_030757560.1">
    <property type="nucleotide sequence ID" value="XM_030901700.1"/>
</dbReference>
<dbReference type="GeneID" id="115883347"/>
<name>A0A6J2Y3H5_SITOR</name>
<comment type="function">
    <text evidence="1">Gap class segmentation protein that controls development of head structures.</text>
</comment>
<accession>A0A6J2Y3H5</accession>
<dbReference type="OrthoDB" id="6781499at2759"/>
<evidence type="ECO:0000256" key="10">
    <source>
        <dbReference type="ARBA" id="ARBA00023242"/>
    </source>
</evidence>
<sequence>MISAEEEFNAIKSELVVFNSYQDIEEPPNDRSTLHEGLNLLIDMETIKQETNFCIDKIEPTTDILENDLGNIDSKANISPIIFSAESTSGDCSISQATVDNNSLLEKKSEEVIFKCQICDFFSKTRFALKRHMSTHSDAMFNCCHCSFKSRIRFALKRHLLLVHNKSDTAKKTPLTNNQVFCCSKCKFETQKKLLFTSHMMSHEFRLNMKIGKVKIKNNLVNSRVKIRGKNNGFCCDVCSYTSKYKHDVDRHRHVHTNKSPLYRCSRCEFKSTKLIMSKHLKSHGLVFKKSSILQCVDCDFKSILDKLNIHMKTVHGHDIEFSNLTETIFSCEDCSYVTDFLTNLQRHSAVHINKSSIYRCTECEFKSARDAMIWHFKSHGIVKNPLDVRCTDCDFKSKVGEVTFHMKTVHNHDIEFNNTITDRQESKSFSCKNCSYVSDSMLQLKSHKCVDVRNPVYRCGECEFKSTKVGMVPHLKSSHGLEFEKAFLQCTTCDFKSKLDELTIHVKTVHGKIKKLSCKDCSYVTLNKSHFQRHKNIHIHKSPVYRCTQCEFRLVKQPMISHLKSHGLESSEKTTILRCTDCDFKSKMDELTMHMKRAHNHNIDINNTNWREKTKYACDNCSYVTGSSLLLEKHTRAHLKNGSLYSCSECEFKSTKVALSFHLKSSHGVVSDNSLVLQCSNCDFKSTLDMLTAHIMTVHDNKTTDEDKKKFACFNCSFVAESAYNLTKHEQDHRKEYPLYRCSRCEFKSTKGVLIHHLKSHKVVFKNSSILRCTLCDFKSTLHNIDVHIKTVHPSSTEVRKMVVTKNKYSCKDCSYVTDNSCHLERHAGFHTKEKPIYRCSHCKFISVKVTLIPHFKSDHGLIFEKSPILRCAGCEFKGTSSRLDVHMKTVHGDIIKSVKSTINCEKLSCPDCSYVARDITKLKRHKIVHIRNRPLYRCGQCEFKSTKESTIYHLKSNHGVAFDKSLVLQCINCDFKATFDALKVHMSEVHDRPVDDLAKNISTKNSMVEEYPKLVVKLIRLEDNASLKENSTEKSEESLFKCQFCSYTCDRFGRLRLHISMHTVYNKPIYKCTECSYKSTREPLRWHIKKHRNDKNQEKDKEDTKIKQLYVCELCDYTIHDKQLLIDHKKSHENFSSDSKTDQVKYRCEFCRFQTDIKEMLHDHKVVHLNINQLKVYKNTTYNVKVKKGSKTKTAFKCSLCDFKTDMRIKLKKHMDRKHKGFLEEEVATSKTSKFPCHLCFYTSKSKQAVKKHFLACHVKST</sequence>
<keyword evidence="6" id="KW-0677">Repeat</keyword>
<dbReference type="Proteomes" id="UP000504635">
    <property type="component" value="Unplaced"/>
</dbReference>
<dbReference type="GO" id="GO:0003677">
    <property type="term" value="F:DNA binding"/>
    <property type="evidence" value="ECO:0007669"/>
    <property type="project" value="UniProtKB-KW"/>
</dbReference>
<dbReference type="KEGG" id="soy:115883347"/>
<evidence type="ECO:0000313" key="14">
    <source>
        <dbReference type="RefSeq" id="XP_030757560.1"/>
    </source>
</evidence>
<feature type="domain" description="C2H2-type" evidence="12">
    <location>
        <begin position="234"/>
        <end position="261"/>
    </location>
</feature>
<dbReference type="GO" id="GO:0005634">
    <property type="term" value="C:nucleus"/>
    <property type="evidence" value="ECO:0007669"/>
    <property type="project" value="UniProtKB-SubCell"/>
</dbReference>
<evidence type="ECO:0000256" key="9">
    <source>
        <dbReference type="ARBA" id="ARBA00023125"/>
    </source>
</evidence>
<evidence type="ECO:0000313" key="13">
    <source>
        <dbReference type="Proteomes" id="UP000504635"/>
    </source>
</evidence>
<evidence type="ECO:0000256" key="8">
    <source>
        <dbReference type="ARBA" id="ARBA00022833"/>
    </source>
</evidence>
<keyword evidence="4" id="KW-0217">Developmental protein</keyword>
<dbReference type="InParanoid" id="A0A6J2Y3H5"/>
<dbReference type="AlphaFoldDB" id="A0A6J2Y3H5"/>
<keyword evidence="13" id="KW-1185">Reference proteome</keyword>
<proteinExistence type="predicted"/>
<keyword evidence="10" id="KW-0539">Nucleus</keyword>
<feature type="domain" description="C2H2-type" evidence="12">
    <location>
        <begin position="712"/>
        <end position="739"/>
    </location>
</feature>
<dbReference type="SMART" id="SM00355">
    <property type="entry name" value="ZnF_C2H2"/>
    <property type="match status" value="33"/>
</dbReference>
<gene>
    <name evidence="14" type="primary">LOC115883347</name>
</gene>
<evidence type="ECO:0000256" key="7">
    <source>
        <dbReference type="ARBA" id="ARBA00022771"/>
    </source>
</evidence>
<keyword evidence="9" id="KW-0238">DNA-binding</keyword>
<feature type="domain" description="C2H2-type" evidence="12">
    <location>
        <begin position="810"/>
        <end position="837"/>
    </location>
</feature>
<dbReference type="PROSITE" id="PS00028">
    <property type="entry name" value="ZINC_FINGER_C2H2_1"/>
    <property type="match status" value="2"/>
</dbReference>
<keyword evidence="8" id="KW-0862">Zinc</keyword>
<evidence type="ECO:0000256" key="3">
    <source>
        <dbReference type="ARBA" id="ARBA00013638"/>
    </source>
</evidence>
<evidence type="ECO:0000256" key="4">
    <source>
        <dbReference type="ARBA" id="ARBA00022492"/>
    </source>
</evidence>
<evidence type="ECO:0000259" key="12">
    <source>
        <dbReference type="PROSITE" id="PS50157"/>
    </source>
</evidence>
<feature type="domain" description="C2H2-type" evidence="12">
    <location>
        <begin position="330"/>
        <end position="357"/>
    </location>
</feature>
<comment type="subcellular location">
    <subcellularLocation>
        <location evidence="2">Nucleus</location>
    </subcellularLocation>
</comment>
<evidence type="ECO:0000256" key="5">
    <source>
        <dbReference type="ARBA" id="ARBA00022723"/>
    </source>
</evidence>